<dbReference type="Gene3D" id="1.10.10.10">
    <property type="entry name" value="Winged helix-like DNA-binding domain superfamily/Winged helix DNA-binding domain"/>
    <property type="match status" value="1"/>
</dbReference>
<evidence type="ECO:0000256" key="1">
    <source>
        <dbReference type="ARBA" id="ARBA00023015"/>
    </source>
</evidence>
<dbReference type="SUPFAM" id="SSF46785">
    <property type="entry name" value="Winged helix' DNA-binding domain"/>
    <property type="match status" value="1"/>
</dbReference>
<dbReference type="PROSITE" id="PS50949">
    <property type="entry name" value="HTH_GNTR"/>
    <property type="match status" value="1"/>
</dbReference>
<evidence type="ECO:0000256" key="2">
    <source>
        <dbReference type="ARBA" id="ARBA00023125"/>
    </source>
</evidence>
<sequence>MISLSEQAYEHLKNMIVHNKLNYGEIYSETKLAKEIGISRTPFRDAIHHLVQEGYIDIIPSKGFQLHQLTKQDVIETFQVRSALECFCTVEIAKDYQSERSKTVFENLSFCLEKMREIMNSSRSIEDFCKYDFQFHTEIIDYLENNQFTTVYGGFLYRMKRLAALSLSHERRMEEACKEHQAILDTMRSGNTKNIYEITMTHMDIPKWSNLADL</sequence>
<dbReference type="InterPro" id="IPR000524">
    <property type="entry name" value="Tscrpt_reg_HTH_GntR"/>
</dbReference>
<dbReference type="Pfam" id="PF07729">
    <property type="entry name" value="FCD"/>
    <property type="match status" value="1"/>
</dbReference>
<comment type="caution">
    <text evidence="5">The sequence shown here is derived from an EMBL/GenBank/DDBJ whole genome shotgun (WGS) entry which is preliminary data.</text>
</comment>
<dbReference type="SMART" id="SM00345">
    <property type="entry name" value="HTH_GNTR"/>
    <property type="match status" value="1"/>
</dbReference>
<reference evidence="5 6" key="1">
    <citation type="journal article" date="2022" name="Genome Biol. Evol.">
        <title>Host diet, physiology and behaviors set the stage for Lachnospiraceae cladogenesis.</title>
        <authorList>
            <person name="Vera-Ponce De Leon A."/>
            <person name="Schneider M."/>
            <person name="Jahnes B.C."/>
            <person name="Sadowski V."/>
            <person name="Camuy-Velez L.A."/>
            <person name="Duan J."/>
            <person name="Sabree Z.L."/>
        </authorList>
    </citation>
    <scope>NUCLEOTIDE SEQUENCE [LARGE SCALE GENOMIC DNA]</scope>
    <source>
        <strain evidence="5 6">PAL113</strain>
    </source>
</reference>
<keyword evidence="2" id="KW-0238">DNA-binding</keyword>
<dbReference type="CDD" id="cd07377">
    <property type="entry name" value="WHTH_GntR"/>
    <property type="match status" value="1"/>
</dbReference>
<dbReference type="PANTHER" id="PTHR43537">
    <property type="entry name" value="TRANSCRIPTIONAL REGULATOR, GNTR FAMILY"/>
    <property type="match status" value="1"/>
</dbReference>
<keyword evidence="6" id="KW-1185">Reference proteome</keyword>
<dbReference type="InterPro" id="IPR036390">
    <property type="entry name" value="WH_DNA-bd_sf"/>
</dbReference>
<dbReference type="Gene3D" id="1.20.120.530">
    <property type="entry name" value="GntR ligand-binding domain-like"/>
    <property type="match status" value="1"/>
</dbReference>
<gene>
    <name evidence="5" type="ORF">NK125_14985</name>
</gene>
<dbReference type="InterPro" id="IPR008920">
    <property type="entry name" value="TF_FadR/GntR_C"/>
</dbReference>
<evidence type="ECO:0000256" key="3">
    <source>
        <dbReference type="ARBA" id="ARBA00023163"/>
    </source>
</evidence>
<dbReference type="InterPro" id="IPR036388">
    <property type="entry name" value="WH-like_DNA-bd_sf"/>
</dbReference>
<dbReference type="PANTHER" id="PTHR43537:SF24">
    <property type="entry name" value="GLUCONATE OPERON TRANSCRIPTIONAL REPRESSOR"/>
    <property type="match status" value="1"/>
</dbReference>
<dbReference type="SUPFAM" id="SSF48008">
    <property type="entry name" value="GntR ligand-binding domain-like"/>
    <property type="match status" value="1"/>
</dbReference>
<protein>
    <submittedName>
        <fullName evidence="5">GntR family transcriptional regulator</fullName>
    </submittedName>
</protein>
<organism evidence="5 6">
    <name type="scientific">Aequitasia blattaphilus</name>
    <dbReference type="NCBI Taxonomy" id="2949332"/>
    <lineage>
        <taxon>Bacteria</taxon>
        <taxon>Bacillati</taxon>
        <taxon>Bacillota</taxon>
        <taxon>Clostridia</taxon>
        <taxon>Lachnospirales</taxon>
        <taxon>Lachnospiraceae</taxon>
        <taxon>Aequitasia</taxon>
    </lineage>
</organism>
<dbReference type="InterPro" id="IPR011711">
    <property type="entry name" value="GntR_C"/>
</dbReference>
<feature type="domain" description="HTH gntR-type" evidence="4">
    <location>
        <begin position="2"/>
        <end position="69"/>
    </location>
</feature>
<name>A0ABT1EGZ8_9FIRM</name>
<dbReference type="Pfam" id="PF00392">
    <property type="entry name" value="GntR"/>
    <property type="match status" value="1"/>
</dbReference>
<proteinExistence type="predicted"/>
<accession>A0ABT1EGZ8</accession>
<keyword evidence="3" id="KW-0804">Transcription</keyword>
<dbReference type="PRINTS" id="PR00035">
    <property type="entry name" value="HTHGNTR"/>
</dbReference>
<dbReference type="Proteomes" id="UP001523566">
    <property type="component" value="Unassembled WGS sequence"/>
</dbReference>
<evidence type="ECO:0000313" key="6">
    <source>
        <dbReference type="Proteomes" id="UP001523566"/>
    </source>
</evidence>
<evidence type="ECO:0000259" key="4">
    <source>
        <dbReference type="PROSITE" id="PS50949"/>
    </source>
</evidence>
<dbReference type="RefSeq" id="WP_262067469.1">
    <property type="nucleotide sequence ID" value="NZ_JAMXOD010000041.1"/>
</dbReference>
<keyword evidence="1" id="KW-0805">Transcription regulation</keyword>
<evidence type="ECO:0000313" key="5">
    <source>
        <dbReference type="EMBL" id="MCP1103702.1"/>
    </source>
</evidence>
<dbReference type="EMBL" id="JAMZFW010000041">
    <property type="protein sequence ID" value="MCP1103702.1"/>
    <property type="molecule type" value="Genomic_DNA"/>
</dbReference>